<dbReference type="GO" id="GO:0009279">
    <property type="term" value="C:cell outer membrane"/>
    <property type="evidence" value="ECO:0007669"/>
    <property type="project" value="UniProtKB-SubCell"/>
</dbReference>
<evidence type="ECO:0000256" key="4">
    <source>
        <dbReference type="SAM" id="MobiDB-lite"/>
    </source>
</evidence>
<sequence>MCFLATKGIKAQTDSIKTDTLQEVVVTADGQIETADKAVLLPTTLEKRHSTNAFDLLSVMQPPELDVSSRTRNITTHSGGEVVLCINGMEALPEDVAALRAKNIRSIEYIRTPSGKYAGKAGLVNFITVKMDYGGNVYLSATEGLAYKNGDYLAYTDFKRKGLTTSLTASGDWSHDNSYTDGQESFRFTDQSALLRDYASPSSIRKNNDQAVRLRVTSTGKNHRLNAYVSLNRQAVPKAETNINTTYSGKSEGQTKRLTSSDGRNLSPTLYANYTVWLPKNQTLDFTMSGSFGHNRYNSRYTETRQDELTSSVKENSNSVQGSIQYLKSLEGGLNISGSLQHDHNHYKDTYSGSSTGVQRLTTEGTMALLQVSKYSQKYYYYVSAGVSNSAVSLNDVHYDYCVPVAFYGGNYAFSDKHSFSLNGLFTHTLFSPSDKNSMTVPTSFFEATCGNPDLKPMKVLGNTLSYNGQAGKSRFSISYASNIYFDNILHRYTADNRMIFDTRVNDGTFYGNMLSASYTYNLFDNRLRLSATAIEEYNMLRGETYDMSRNIFRFRASATYLTGDWTLRLGYRTPYTTLDIREPYLISRRPVYELLARWNHKDWSIEALVRNPFCRYNKQHMTMDYGCYNRDLWRHSESDGRNISLTVTYSLGYGKKTERGDTEINKTVNSAIMKTY</sequence>
<dbReference type="Proteomes" id="UP000002772">
    <property type="component" value="Unassembled WGS sequence"/>
</dbReference>
<feature type="region of interest" description="Disordered" evidence="4">
    <location>
        <begin position="245"/>
        <end position="264"/>
    </location>
</feature>
<proteinExistence type="predicted"/>
<evidence type="ECO:0008006" key="7">
    <source>
        <dbReference type="Google" id="ProtNLM"/>
    </source>
</evidence>
<organism evidence="5 6">
    <name type="scientific">Hallella multisaccharivorax DSM 17128</name>
    <dbReference type="NCBI Taxonomy" id="688246"/>
    <lineage>
        <taxon>Bacteria</taxon>
        <taxon>Pseudomonadati</taxon>
        <taxon>Bacteroidota</taxon>
        <taxon>Bacteroidia</taxon>
        <taxon>Bacteroidales</taxon>
        <taxon>Prevotellaceae</taxon>
        <taxon>Hallella</taxon>
    </lineage>
</organism>
<dbReference type="STRING" id="688246.Premu_0992"/>
<evidence type="ECO:0000256" key="3">
    <source>
        <dbReference type="ARBA" id="ARBA00023237"/>
    </source>
</evidence>
<dbReference type="eggNOG" id="COG4771">
    <property type="taxonomic scope" value="Bacteria"/>
</dbReference>
<reference evidence="6" key="1">
    <citation type="journal article" date="2011" name="Stand. Genomic Sci.">
        <title>Non-contiguous finished genome sequence of the opportunistic oral pathogen Prevotella multisaccharivorax type strain (PPPA20).</title>
        <authorList>
            <person name="Pati A."/>
            <person name="Gronow S."/>
            <person name="Lu M."/>
            <person name="Lapidus A."/>
            <person name="Nolan M."/>
            <person name="Lucas S."/>
            <person name="Hammon N."/>
            <person name="Deshpande S."/>
            <person name="Cheng J.F."/>
            <person name="Tapia R."/>
            <person name="Han C."/>
            <person name="Goodwin L."/>
            <person name="Pitluck S."/>
            <person name="Liolios K."/>
            <person name="Pagani I."/>
            <person name="Mavromatis K."/>
            <person name="Mikhailova N."/>
            <person name="Huntemann M."/>
            <person name="Chen A."/>
            <person name="Palaniappan K."/>
            <person name="Land M."/>
            <person name="Hauser L."/>
            <person name="Detter J.C."/>
            <person name="Brambilla E.M."/>
            <person name="Rohde M."/>
            <person name="Goker M."/>
            <person name="Woyke T."/>
            <person name="Bristow J."/>
            <person name="Eisen J.A."/>
            <person name="Markowitz V."/>
            <person name="Hugenholtz P."/>
            <person name="Kyrpides N.C."/>
            <person name="Klenk H.P."/>
            <person name="Ivanova N."/>
        </authorList>
    </citation>
    <scope>NUCLEOTIDE SEQUENCE [LARGE SCALE GENOMIC DNA]</scope>
    <source>
        <strain evidence="6">DSM 17128</strain>
    </source>
</reference>
<protein>
    <recommendedName>
        <fullName evidence="7">Outer membrane protein beta-barrel domain-containing protein</fullName>
    </recommendedName>
</protein>
<evidence type="ECO:0000313" key="6">
    <source>
        <dbReference type="Proteomes" id="UP000002772"/>
    </source>
</evidence>
<accession>F8N7S9</accession>
<evidence type="ECO:0000313" key="5">
    <source>
        <dbReference type="EMBL" id="EGN56434.1"/>
    </source>
</evidence>
<evidence type="ECO:0000256" key="1">
    <source>
        <dbReference type="ARBA" id="ARBA00004442"/>
    </source>
</evidence>
<dbReference type="OrthoDB" id="1096970at2"/>
<gene>
    <name evidence="5" type="ORF">Premu_0992</name>
</gene>
<keyword evidence="3" id="KW-0998">Cell outer membrane</keyword>
<dbReference type="RefSeq" id="WP_007573546.1">
    <property type="nucleotide sequence ID" value="NZ_BPTS01000001.1"/>
</dbReference>
<dbReference type="SUPFAM" id="SSF56935">
    <property type="entry name" value="Porins"/>
    <property type="match status" value="1"/>
</dbReference>
<dbReference type="EMBL" id="GL945017">
    <property type="protein sequence ID" value="EGN56434.1"/>
    <property type="molecule type" value="Genomic_DNA"/>
</dbReference>
<evidence type="ECO:0000256" key="2">
    <source>
        <dbReference type="ARBA" id="ARBA00023136"/>
    </source>
</evidence>
<dbReference type="Gene3D" id="2.40.170.20">
    <property type="entry name" value="TonB-dependent receptor, beta-barrel domain"/>
    <property type="match status" value="1"/>
</dbReference>
<keyword evidence="6" id="KW-1185">Reference proteome</keyword>
<keyword evidence="2" id="KW-0472">Membrane</keyword>
<dbReference type="InterPro" id="IPR036942">
    <property type="entry name" value="Beta-barrel_TonB_sf"/>
</dbReference>
<comment type="subcellular location">
    <subcellularLocation>
        <location evidence="1">Cell outer membrane</location>
    </subcellularLocation>
</comment>
<dbReference type="AlphaFoldDB" id="F8N7S9"/>
<dbReference type="HOGENOM" id="CLU_401076_0_0_10"/>
<name>F8N7S9_9BACT</name>